<keyword evidence="2" id="KW-1185">Reference proteome</keyword>
<gene>
    <name evidence="1" type="ORF">PROH_16000</name>
</gene>
<name>A0A0M2PRR7_PROHO</name>
<organism evidence="1 2">
    <name type="scientific">Prochlorothrix hollandica PCC 9006 = CALU 1027</name>
    <dbReference type="NCBI Taxonomy" id="317619"/>
    <lineage>
        <taxon>Bacteria</taxon>
        <taxon>Bacillati</taxon>
        <taxon>Cyanobacteriota</taxon>
        <taxon>Cyanophyceae</taxon>
        <taxon>Prochlorotrichales</taxon>
        <taxon>Prochlorotrichaceae</taxon>
        <taxon>Prochlorothrix</taxon>
    </lineage>
</organism>
<proteinExistence type="predicted"/>
<dbReference type="InterPro" id="IPR006311">
    <property type="entry name" value="TAT_signal"/>
</dbReference>
<dbReference type="PANTHER" id="PTHR35399">
    <property type="entry name" value="SLR8030 PROTEIN"/>
    <property type="match status" value="1"/>
</dbReference>
<dbReference type="RefSeq" id="WP_017712753.1">
    <property type="nucleotide sequence ID" value="NZ_KB235937.1"/>
</dbReference>
<dbReference type="Pfam" id="PF05787">
    <property type="entry name" value="PhoX"/>
    <property type="match status" value="1"/>
</dbReference>
<protein>
    <submittedName>
        <fullName evidence="1">Phosphatase</fullName>
    </submittedName>
</protein>
<dbReference type="SUPFAM" id="SSF63829">
    <property type="entry name" value="Calcium-dependent phosphotriesterase"/>
    <property type="match status" value="1"/>
</dbReference>
<comment type="caution">
    <text evidence="1">The sequence shown here is derived from an EMBL/GenBank/DDBJ whole genome shotgun (WGS) entry which is preliminary data.</text>
</comment>
<evidence type="ECO:0000313" key="2">
    <source>
        <dbReference type="Proteomes" id="UP000034681"/>
    </source>
</evidence>
<dbReference type="Proteomes" id="UP000034681">
    <property type="component" value="Unassembled WGS sequence"/>
</dbReference>
<accession>A0A0M2PRR7</accession>
<dbReference type="EMBL" id="AJTX02000006">
    <property type="protein sequence ID" value="KKI99240.1"/>
    <property type="molecule type" value="Genomic_DNA"/>
</dbReference>
<dbReference type="PROSITE" id="PS51318">
    <property type="entry name" value="TAT"/>
    <property type="match status" value="1"/>
</dbReference>
<sequence length="483" mass="51497">MSFSRRRFLSLAGSSTLGVTLGLPLLSCYGKVAQGTAHQSLGYGALTPQLPQNAAELTQTIIGDLSGTPLLALPPGFQYRALSISGQTMADGSLVPPKHDGMGAFAGRSGQTILVRNHEIDLEEAHLGLAAGVVAAAGRKYSTGATGGTTTLVIDGDRRLIRDFVSLGGTARNCAGGTTPWGSWITCEETFRVSRTTDEQTRFHGYAFEVPAQDQVGTADPLPLEAMGRFVREAIAVDPATGTVYQTEDQGDSCFYRFIPQVPGQLSQGGRLYALRFKDYPQGINTSNNRYLGGKEGSIAVGQTFAVDWVPIANPNPRPELNAGDQPVRHQAQQQGAAVFFRGEGIGYSNGLIYFTATQGGATDAGQVLNPILSDRRGNGQVWVYDPAQETLTLWVEADPSGALLDEPDNLTMAPFGDLFLCEDGGGEQFLVGVKPQGDLYQFAKNTLDNREFAGVCFAPDGQTLFVNSQGLGVTYAIWGPWV</sequence>
<dbReference type="PANTHER" id="PTHR35399:SF4">
    <property type="entry name" value="MEMBRANE PROTEIN"/>
    <property type="match status" value="1"/>
</dbReference>
<dbReference type="InterPro" id="IPR008557">
    <property type="entry name" value="PhoX"/>
</dbReference>
<dbReference type="eggNOG" id="COG3211">
    <property type="taxonomic scope" value="Bacteria"/>
</dbReference>
<dbReference type="STRING" id="317619.GCA_000332315_02375"/>
<dbReference type="AlphaFoldDB" id="A0A0M2PRR7"/>
<evidence type="ECO:0000313" key="1">
    <source>
        <dbReference type="EMBL" id="KKI99240.1"/>
    </source>
</evidence>
<reference evidence="1" key="1">
    <citation type="submission" date="2012-04" db="EMBL/GenBank/DDBJ databases">
        <authorList>
            <person name="Borisov I.G."/>
            <person name="Ivanikova N.V."/>
            <person name="Pinevich A.V."/>
        </authorList>
    </citation>
    <scope>NUCLEOTIDE SEQUENCE</scope>
    <source>
        <strain evidence="1">CALU 1027</strain>
    </source>
</reference>
<dbReference type="OrthoDB" id="9801383at2"/>